<feature type="region of interest" description="Disordered" evidence="6">
    <location>
        <begin position="88"/>
        <end position="109"/>
    </location>
</feature>
<evidence type="ECO:0000256" key="2">
    <source>
        <dbReference type="ARBA" id="ARBA00022679"/>
    </source>
</evidence>
<dbReference type="GO" id="GO:0005524">
    <property type="term" value="F:ATP binding"/>
    <property type="evidence" value="ECO:0007669"/>
    <property type="project" value="UniProtKB-KW"/>
</dbReference>
<dbReference type="SUPFAM" id="SSF56112">
    <property type="entry name" value="Protein kinase-like (PK-like)"/>
    <property type="match status" value="1"/>
</dbReference>
<dbReference type="InterPro" id="IPR008271">
    <property type="entry name" value="Ser/Thr_kinase_AS"/>
</dbReference>
<dbReference type="EMBL" id="BNJQ01000030">
    <property type="protein sequence ID" value="GHP10559.1"/>
    <property type="molecule type" value="Genomic_DNA"/>
</dbReference>
<evidence type="ECO:0000259" key="7">
    <source>
        <dbReference type="PROSITE" id="PS50011"/>
    </source>
</evidence>
<feature type="domain" description="Protein kinase" evidence="7">
    <location>
        <begin position="1"/>
        <end position="328"/>
    </location>
</feature>
<dbReference type="InterPro" id="IPR011009">
    <property type="entry name" value="Kinase-like_dom_sf"/>
</dbReference>
<dbReference type="PANTHER" id="PTHR24353">
    <property type="entry name" value="CYCLIC NUCLEOTIDE-DEPENDENT PROTEIN KINASE"/>
    <property type="match status" value="1"/>
</dbReference>
<evidence type="ECO:0000256" key="3">
    <source>
        <dbReference type="ARBA" id="ARBA00022741"/>
    </source>
</evidence>
<gene>
    <name evidence="8" type="ORF">PPROV_000929000</name>
</gene>
<proteinExistence type="predicted"/>
<evidence type="ECO:0000256" key="4">
    <source>
        <dbReference type="ARBA" id="ARBA00022777"/>
    </source>
</evidence>
<protein>
    <submittedName>
        <fullName evidence="8">Phototropin-2</fullName>
    </submittedName>
</protein>
<comment type="caution">
    <text evidence="8">The sequence shown here is derived from an EMBL/GenBank/DDBJ whole genome shotgun (WGS) entry which is preliminary data.</text>
</comment>
<dbReference type="PROSITE" id="PS50011">
    <property type="entry name" value="PROTEIN_KINASE_DOM"/>
    <property type="match status" value="1"/>
</dbReference>
<dbReference type="GO" id="GO:0004674">
    <property type="term" value="F:protein serine/threonine kinase activity"/>
    <property type="evidence" value="ECO:0007669"/>
    <property type="project" value="UniProtKB-KW"/>
</dbReference>
<keyword evidence="2" id="KW-0808">Transferase</keyword>
<dbReference type="SMART" id="SM00220">
    <property type="entry name" value="S_TKc"/>
    <property type="match status" value="1"/>
</dbReference>
<dbReference type="OrthoDB" id="432483at2759"/>
<dbReference type="PANTHER" id="PTHR24353:SF147">
    <property type="entry name" value="CGMP-DEPENDENT SERINE_THREONIN PROTEIN KINASE-RELATED"/>
    <property type="match status" value="1"/>
</dbReference>
<dbReference type="InterPro" id="IPR000719">
    <property type="entry name" value="Prot_kinase_dom"/>
</dbReference>
<dbReference type="Pfam" id="PF00069">
    <property type="entry name" value="Pkinase"/>
    <property type="match status" value="1"/>
</dbReference>
<accession>A0A830I0H6</accession>
<dbReference type="AlphaFoldDB" id="A0A830I0H6"/>
<reference evidence="8" key="1">
    <citation type="submission" date="2020-10" db="EMBL/GenBank/DDBJ databases">
        <title>Unveiling of a novel bifunctional photoreceptor, Dualchrome1, isolated from a cosmopolitan green alga.</title>
        <authorList>
            <person name="Suzuki S."/>
            <person name="Kawachi M."/>
        </authorList>
    </citation>
    <scope>NUCLEOTIDE SEQUENCE</scope>
    <source>
        <strain evidence="8">NIES 2893</strain>
    </source>
</reference>
<name>A0A830I0H6_9CHLO</name>
<organism evidence="8 9">
    <name type="scientific">Pycnococcus provasolii</name>
    <dbReference type="NCBI Taxonomy" id="41880"/>
    <lineage>
        <taxon>Eukaryota</taxon>
        <taxon>Viridiplantae</taxon>
        <taxon>Chlorophyta</taxon>
        <taxon>Pseudoscourfieldiophyceae</taxon>
        <taxon>Pseudoscourfieldiales</taxon>
        <taxon>Pycnococcaceae</taxon>
        <taxon>Pycnococcus</taxon>
    </lineage>
</organism>
<keyword evidence="1" id="KW-0723">Serine/threonine-protein kinase</keyword>
<dbReference type="Proteomes" id="UP000660262">
    <property type="component" value="Unassembled WGS sequence"/>
</dbReference>
<keyword evidence="5" id="KW-0067">ATP-binding</keyword>
<dbReference type="PROSITE" id="PS00108">
    <property type="entry name" value="PROTEIN_KINASE_ST"/>
    <property type="match status" value="1"/>
</dbReference>
<keyword evidence="4" id="KW-0418">Kinase</keyword>
<evidence type="ECO:0000256" key="5">
    <source>
        <dbReference type="ARBA" id="ARBA00022840"/>
    </source>
</evidence>
<evidence type="ECO:0000256" key="1">
    <source>
        <dbReference type="ARBA" id="ARBA00022527"/>
    </source>
</evidence>
<evidence type="ECO:0000313" key="8">
    <source>
        <dbReference type="EMBL" id="GHP10559.1"/>
    </source>
</evidence>
<keyword evidence="9" id="KW-1185">Reference proteome</keyword>
<evidence type="ECO:0000313" key="9">
    <source>
        <dbReference type="Proteomes" id="UP000660262"/>
    </source>
</evidence>
<dbReference type="Gene3D" id="1.10.510.10">
    <property type="entry name" value="Transferase(Phosphotransferase) domain 1"/>
    <property type="match status" value="1"/>
</dbReference>
<evidence type="ECO:0000256" key="6">
    <source>
        <dbReference type="SAM" id="MobiDB-lite"/>
    </source>
</evidence>
<sequence>MNLLMNPKMKESEKPKVEIQKQRCDRARMEFEVLRRCGTSPFVVHMLACDVDANNLRCRFLLEHCDLGDLTRLMSRALRTNSEAAAARRAAAAEKASEETDEQEEKKNLHKRTPRDFICFSEHAVRFVAAHALEALAVLHRKGFVYRDMKPENLLVRANGHVVLCDFDLSCPISNERKYRPVSDDGEVGFVGILEYLAPEVIRKKPHTPSSDIYQVGVLMYELFVGRSPFRSWGAERTFHMIQNVDIEYPADLVPLPSEALVNATSSTAGAPSLCHRNTWSRCGGEEGSIDAVFASCPFLNDVDVGPLRGGDLLARTDIPWELRSLIQ</sequence>
<keyword evidence="3" id="KW-0547">Nucleotide-binding</keyword>